<feature type="domain" description="AMIN-like" evidence="2">
    <location>
        <begin position="97"/>
        <end position="216"/>
    </location>
</feature>
<name>A0ABS2THV2_9ACTO</name>
<evidence type="ECO:0000313" key="4">
    <source>
        <dbReference type="Proteomes" id="UP000705983"/>
    </source>
</evidence>
<dbReference type="RefSeq" id="WP_187996262.1">
    <property type="nucleotide sequence ID" value="NZ_JACEXG010000002.1"/>
</dbReference>
<protein>
    <recommendedName>
        <fullName evidence="2">AMIN-like domain-containing protein</fullName>
    </recommendedName>
</protein>
<dbReference type="PROSITE" id="PS51257">
    <property type="entry name" value="PROKAR_LIPOPROTEIN"/>
    <property type="match status" value="1"/>
</dbReference>
<feature type="compositionally biased region" description="Low complexity" evidence="1">
    <location>
        <begin position="32"/>
        <end position="46"/>
    </location>
</feature>
<evidence type="ECO:0000259" key="2">
    <source>
        <dbReference type="Pfam" id="PF24837"/>
    </source>
</evidence>
<dbReference type="Pfam" id="PF24837">
    <property type="entry name" value="AMIN-like"/>
    <property type="match status" value="1"/>
</dbReference>
<dbReference type="Proteomes" id="UP000705983">
    <property type="component" value="Unassembled WGS sequence"/>
</dbReference>
<comment type="caution">
    <text evidence="3">The sequence shown here is derived from an EMBL/GenBank/DDBJ whole genome shotgun (WGS) entry which is preliminary data.</text>
</comment>
<feature type="region of interest" description="Disordered" evidence="1">
    <location>
        <begin position="19"/>
        <end position="85"/>
    </location>
</feature>
<proteinExistence type="predicted"/>
<evidence type="ECO:0000313" key="3">
    <source>
        <dbReference type="EMBL" id="MBM9432869.1"/>
    </source>
</evidence>
<dbReference type="EMBL" id="JAFFJS010000002">
    <property type="protein sequence ID" value="MBM9432869.1"/>
    <property type="molecule type" value="Genomic_DNA"/>
</dbReference>
<reference evidence="4" key="1">
    <citation type="submission" date="2021-02" db="EMBL/GenBank/DDBJ databases">
        <title>Leucobacter sp. CX169.</title>
        <authorList>
            <person name="Cheng Y."/>
        </authorList>
    </citation>
    <scope>NUCLEOTIDE SEQUENCE [LARGE SCALE GENOMIC DNA]</scope>
    <source>
        <strain evidence="4">JY899</strain>
    </source>
</reference>
<accession>A0ABS2THV2</accession>
<organism evidence="3 4">
    <name type="scientific">Flaviflexus equikiangi</name>
    <dbReference type="NCBI Taxonomy" id="2758573"/>
    <lineage>
        <taxon>Bacteria</taxon>
        <taxon>Bacillati</taxon>
        <taxon>Actinomycetota</taxon>
        <taxon>Actinomycetes</taxon>
        <taxon>Actinomycetales</taxon>
        <taxon>Actinomycetaceae</taxon>
        <taxon>Flaviflexus</taxon>
    </lineage>
</organism>
<dbReference type="InterPro" id="IPR056303">
    <property type="entry name" value="AMIN-like"/>
</dbReference>
<keyword evidence="4" id="KW-1185">Reference proteome</keyword>
<gene>
    <name evidence="3" type="ORF">JVW63_04025</name>
</gene>
<sequence length="219" mass="23076">MKRILGALAVTSLLAACTTDEPAESPATDSQAATETTEAATETTEAPTDDPGGSDPGTEPAETESGDPSDTVDASEFTLDPSSSADYPDLAGQFLPVGARVGGHDGYDRVVIDYDGSEGVLNWSASYEDAAIQDGSGFELDMAGEKFLTVWVSGVRYPTEADGEITISGLDQSDIVADIRVDSAFEGMHLVFIGVEEPVPYRVEVFDDPTRIVIDLLDD</sequence>
<evidence type="ECO:0000256" key="1">
    <source>
        <dbReference type="SAM" id="MobiDB-lite"/>
    </source>
</evidence>